<feature type="domain" description="D-isomer specific 2-hydroxyacid dehydrogenase NAD-binding" evidence="6">
    <location>
        <begin position="110"/>
        <end position="295"/>
    </location>
</feature>
<evidence type="ECO:0000256" key="1">
    <source>
        <dbReference type="ARBA" id="ARBA00005854"/>
    </source>
</evidence>
<dbReference type="PROSITE" id="PS00671">
    <property type="entry name" value="D_2_HYDROXYACID_DH_3"/>
    <property type="match status" value="1"/>
</dbReference>
<dbReference type="InterPro" id="IPR036291">
    <property type="entry name" value="NAD(P)-bd_dom_sf"/>
</dbReference>
<name>A0A2I1M8Q8_9FIRM</name>
<organism evidence="7 8">
    <name type="scientific">Anaerococcus octavius</name>
    <dbReference type="NCBI Taxonomy" id="54007"/>
    <lineage>
        <taxon>Bacteria</taxon>
        <taxon>Bacillati</taxon>
        <taxon>Bacillota</taxon>
        <taxon>Tissierellia</taxon>
        <taxon>Tissierellales</taxon>
        <taxon>Peptoniphilaceae</taxon>
        <taxon>Anaerococcus</taxon>
    </lineage>
</organism>
<dbReference type="InterPro" id="IPR029753">
    <property type="entry name" value="D-isomer_DH_CS"/>
</dbReference>
<comment type="similarity">
    <text evidence="1 4">Belongs to the D-isomer specific 2-hydroxyacid dehydrogenase family.</text>
</comment>
<evidence type="ECO:0000313" key="8">
    <source>
        <dbReference type="Proteomes" id="UP000234335"/>
    </source>
</evidence>
<keyword evidence="2 4" id="KW-0560">Oxidoreductase</keyword>
<dbReference type="Gene3D" id="3.40.50.720">
    <property type="entry name" value="NAD(P)-binding Rossmann-like Domain"/>
    <property type="match status" value="2"/>
</dbReference>
<dbReference type="RefSeq" id="WP_101540533.1">
    <property type="nucleotide sequence ID" value="NZ_PKGS01000004.1"/>
</dbReference>
<dbReference type="Pfam" id="PF00389">
    <property type="entry name" value="2-Hacid_dh"/>
    <property type="match status" value="1"/>
</dbReference>
<dbReference type="InterPro" id="IPR006140">
    <property type="entry name" value="D-isomer_DH_NAD-bd"/>
</dbReference>
<evidence type="ECO:0000259" key="5">
    <source>
        <dbReference type="Pfam" id="PF00389"/>
    </source>
</evidence>
<accession>A0A2I1M8Q8</accession>
<dbReference type="GO" id="GO:0008720">
    <property type="term" value="F:D-lactate dehydrogenase (NAD+) activity"/>
    <property type="evidence" value="ECO:0007669"/>
    <property type="project" value="TreeGrafter"/>
</dbReference>
<reference evidence="7 8" key="1">
    <citation type="submission" date="2017-12" db="EMBL/GenBank/DDBJ databases">
        <title>Phylogenetic diversity of female urinary microbiome.</title>
        <authorList>
            <person name="Thomas-White K."/>
            <person name="Wolfe A.J."/>
        </authorList>
    </citation>
    <scope>NUCLEOTIDE SEQUENCE [LARGE SCALE GENOMIC DNA]</scope>
    <source>
        <strain evidence="7 8">UMB0119</strain>
    </source>
</reference>
<evidence type="ECO:0000256" key="2">
    <source>
        <dbReference type="ARBA" id="ARBA00023002"/>
    </source>
</evidence>
<comment type="caution">
    <text evidence="7">The sequence shown here is derived from an EMBL/GenBank/DDBJ whole genome shotgun (WGS) entry which is preliminary data.</text>
</comment>
<dbReference type="Pfam" id="PF02826">
    <property type="entry name" value="2-Hacid_dh_C"/>
    <property type="match status" value="1"/>
</dbReference>
<evidence type="ECO:0000313" key="7">
    <source>
        <dbReference type="EMBL" id="PKZ16510.1"/>
    </source>
</evidence>
<feature type="domain" description="D-isomer specific 2-hydroxyacid dehydrogenase catalytic" evidence="5">
    <location>
        <begin position="4"/>
        <end position="327"/>
    </location>
</feature>
<keyword evidence="8" id="KW-1185">Reference proteome</keyword>
<evidence type="ECO:0008006" key="9">
    <source>
        <dbReference type="Google" id="ProtNLM"/>
    </source>
</evidence>
<evidence type="ECO:0000256" key="4">
    <source>
        <dbReference type="RuleBase" id="RU003719"/>
    </source>
</evidence>
<keyword evidence="3" id="KW-0520">NAD</keyword>
<dbReference type="GO" id="GO:0051287">
    <property type="term" value="F:NAD binding"/>
    <property type="evidence" value="ECO:0007669"/>
    <property type="project" value="InterPro"/>
</dbReference>
<dbReference type="InterPro" id="IPR058205">
    <property type="entry name" value="D-LDH-like"/>
</dbReference>
<proteinExistence type="inferred from homology"/>
<evidence type="ECO:0000256" key="3">
    <source>
        <dbReference type="ARBA" id="ARBA00023027"/>
    </source>
</evidence>
<dbReference type="PANTHER" id="PTHR43026:SF1">
    <property type="entry name" value="2-HYDROXYACID DEHYDROGENASE HOMOLOG 1-RELATED"/>
    <property type="match status" value="1"/>
</dbReference>
<dbReference type="AlphaFoldDB" id="A0A2I1M8Q8"/>
<dbReference type="SUPFAM" id="SSF52283">
    <property type="entry name" value="Formate/glycerate dehydrogenase catalytic domain-like"/>
    <property type="match status" value="1"/>
</dbReference>
<evidence type="ECO:0000259" key="6">
    <source>
        <dbReference type="Pfam" id="PF02826"/>
    </source>
</evidence>
<dbReference type="SUPFAM" id="SSF51735">
    <property type="entry name" value="NAD(P)-binding Rossmann-fold domains"/>
    <property type="match status" value="1"/>
</dbReference>
<dbReference type="EMBL" id="PKGS01000004">
    <property type="protein sequence ID" value="PKZ16510.1"/>
    <property type="molecule type" value="Genomic_DNA"/>
</dbReference>
<dbReference type="Proteomes" id="UP000234335">
    <property type="component" value="Unassembled WGS sequence"/>
</dbReference>
<sequence length="327" mass="36939">MKICVYKPHPLAIKYIKEWEEENNIEVDIIDEVINNDNINRLEHADGVVCTIKNSLEDNIYQKIADYGIKQISITSVGFDQIDLDKAKQSGLIITNTPNYSPESIAEFTIMMILKLLKKDSEIQKDMRKKDFRFSENKLGQTIRGKTIGIYGLGTIGYLVAQGLTGFGVEIISTTPHPKTYSKNIVDFVEFDELLAKSDIITIHSALVKENFHQFDKKAFDKMKDGSFIVNTSRGGLIDTKALLSSIKSGKIHGAALDVYENEANIYGYDKPKYDDKIFDSLLENPKVDMYNHVAYFTKTALENQIKFALDNAVEVIETGDSENRVN</sequence>
<dbReference type="PANTHER" id="PTHR43026">
    <property type="entry name" value="2-HYDROXYACID DEHYDROGENASE HOMOLOG 1-RELATED"/>
    <property type="match status" value="1"/>
</dbReference>
<dbReference type="InterPro" id="IPR006139">
    <property type="entry name" value="D-isomer_2_OHA_DH_cat_dom"/>
</dbReference>
<gene>
    <name evidence="7" type="ORF">CYJ34_06765</name>
</gene>
<protein>
    <recommendedName>
        <fullName evidence="9">D-lactate dehydrogenase</fullName>
    </recommendedName>
</protein>